<evidence type="ECO:0000313" key="2">
    <source>
        <dbReference type="EMBL" id="GKV15483.1"/>
    </source>
</evidence>
<feature type="region of interest" description="Disordered" evidence="1">
    <location>
        <begin position="12"/>
        <end position="34"/>
    </location>
</feature>
<comment type="caution">
    <text evidence="2">The sequence shown here is derived from an EMBL/GenBank/DDBJ whole genome shotgun (WGS) entry which is preliminary data.</text>
</comment>
<dbReference type="AlphaFoldDB" id="A0AAV5JW23"/>
<dbReference type="Proteomes" id="UP001054252">
    <property type="component" value="Unassembled WGS sequence"/>
</dbReference>
<gene>
    <name evidence="2" type="ORF">SLEP1_g26270</name>
</gene>
<sequence>MVNSYQKIEITHPSARAAREQGKGAAADLKIPWL</sequence>
<reference evidence="2 3" key="1">
    <citation type="journal article" date="2021" name="Commun. Biol.">
        <title>The genome of Shorea leprosula (Dipterocarpaceae) highlights the ecological relevance of drought in aseasonal tropical rainforests.</title>
        <authorList>
            <person name="Ng K.K.S."/>
            <person name="Kobayashi M.J."/>
            <person name="Fawcett J.A."/>
            <person name="Hatakeyama M."/>
            <person name="Paape T."/>
            <person name="Ng C.H."/>
            <person name="Ang C.C."/>
            <person name="Tnah L.H."/>
            <person name="Lee C.T."/>
            <person name="Nishiyama T."/>
            <person name="Sese J."/>
            <person name="O'Brien M.J."/>
            <person name="Copetti D."/>
            <person name="Mohd Noor M.I."/>
            <person name="Ong R.C."/>
            <person name="Putra M."/>
            <person name="Sireger I.Z."/>
            <person name="Indrioko S."/>
            <person name="Kosugi Y."/>
            <person name="Izuno A."/>
            <person name="Isagi Y."/>
            <person name="Lee S.L."/>
            <person name="Shimizu K.K."/>
        </authorList>
    </citation>
    <scope>NUCLEOTIDE SEQUENCE [LARGE SCALE GENOMIC DNA]</scope>
    <source>
        <strain evidence="2">214</strain>
    </source>
</reference>
<evidence type="ECO:0000313" key="3">
    <source>
        <dbReference type="Proteomes" id="UP001054252"/>
    </source>
</evidence>
<accession>A0AAV5JW23</accession>
<protein>
    <submittedName>
        <fullName evidence="2">Uncharacterized protein</fullName>
    </submittedName>
</protein>
<name>A0AAV5JW23_9ROSI</name>
<organism evidence="2 3">
    <name type="scientific">Rubroshorea leprosula</name>
    <dbReference type="NCBI Taxonomy" id="152421"/>
    <lineage>
        <taxon>Eukaryota</taxon>
        <taxon>Viridiplantae</taxon>
        <taxon>Streptophyta</taxon>
        <taxon>Embryophyta</taxon>
        <taxon>Tracheophyta</taxon>
        <taxon>Spermatophyta</taxon>
        <taxon>Magnoliopsida</taxon>
        <taxon>eudicotyledons</taxon>
        <taxon>Gunneridae</taxon>
        <taxon>Pentapetalae</taxon>
        <taxon>rosids</taxon>
        <taxon>malvids</taxon>
        <taxon>Malvales</taxon>
        <taxon>Dipterocarpaceae</taxon>
        <taxon>Rubroshorea</taxon>
    </lineage>
</organism>
<dbReference type="EMBL" id="BPVZ01000043">
    <property type="protein sequence ID" value="GKV15483.1"/>
    <property type="molecule type" value="Genomic_DNA"/>
</dbReference>
<keyword evidence="3" id="KW-1185">Reference proteome</keyword>
<proteinExistence type="predicted"/>
<evidence type="ECO:0000256" key="1">
    <source>
        <dbReference type="SAM" id="MobiDB-lite"/>
    </source>
</evidence>